<dbReference type="AlphaFoldDB" id="A0AAW9MRE2"/>
<dbReference type="Proteomes" id="UP001357733">
    <property type="component" value="Unassembled WGS sequence"/>
</dbReference>
<name>A0AAW9MRE2_9FIRM</name>
<dbReference type="EMBL" id="JAYKOT010000001">
    <property type="protein sequence ID" value="MEB3428536.1"/>
    <property type="molecule type" value="Genomic_DNA"/>
</dbReference>
<evidence type="ECO:0000313" key="1">
    <source>
        <dbReference type="EMBL" id="MEB3428536.1"/>
    </source>
</evidence>
<proteinExistence type="predicted"/>
<dbReference type="RefSeq" id="WP_324618618.1">
    <property type="nucleotide sequence ID" value="NZ_JAYKOT010000001.1"/>
</dbReference>
<reference evidence="1 2" key="1">
    <citation type="submission" date="2024-01" db="EMBL/GenBank/DDBJ databases">
        <title>Complete genome sequence of Citroniella saccharovorans strain M6.X9, isolated from human fecal sample.</title>
        <authorList>
            <person name="Cheng G."/>
            <person name="Westerholm M."/>
            <person name="Schnurer A."/>
        </authorList>
    </citation>
    <scope>NUCLEOTIDE SEQUENCE [LARGE SCALE GENOMIC DNA]</scope>
    <source>
        <strain evidence="1 2">DSM 29873</strain>
    </source>
</reference>
<protein>
    <submittedName>
        <fullName evidence="1">Uncharacterized protein</fullName>
    </submittedName>
</protein>
<evidence type="ECO:0000313" key="2">
    <source>
        <dbReference type="Proteomes" id="UP001357733"/>
    </source>
</evidence>
<comment type="caution">
    <text evidence="1">The sequence shown here is derived from an EMBL/GenBank/DDBJ whole genome shotgun (WGS) entry which is preliminary data.</text>
</comment>
<keyword evidence="2" id="KW-1185">Reference proteome</keyword>
<gene>
    <name evidence="1" type="ORF">VLK81_00515</name>
</gene>
<accession>A0AAW9MRE2</accession>
<organism evidence="1 2">
    <name type="scientific">Citroniella saccharovorans</name>
    <dbReference type="NCBI Taxonomy" id="2053367"/>
    <lineage>
        <taxon>Bacteria</taxon>
        <taxon>Bacillati</taxon>
        <taxon>Bacillota</taxon>
        <taxon>Tissierellia</taxon>
        <taxon>Tissierellales</taxon>
        <taxon>Peptoniphilaceae</taxon>
        <taxon>Citroniella</taxon>
    </lineage>
</organism>
<sequence>MTHVLEKEGQAIGFSRSHRASIDRIKSINISVPNIEIQNHEMEKVYKLEEKIHKL</sequence>